<evidence type="ECO:0000313" key="3">
    <source>
        <dbReference type="Proteomes" id="UP000019277"/>
    </source>
</evidence>
<sequence>MNALAAVRRVLGRIGRPTVEGVGVGVLVGALVLVAGAGQDDQYEGRVGLLVVPAAAKADGTGEVAYGEVVALALPALVELARTPSVLQAAATATGTSTEDLAAHVAVELVPASGLTRLSLRGSSADQAAAAVLAVAKELMRADLLAPAGTLRLLDERPDVTRVAPDWALIWGMALVAAVVAGVATAALRSLRGTGADTRAVRAALAGAGVHHRVATLREADPALHERLLALCTAAARPAQVVAVAPDLGKRARSMTRRLAEAGQGTAEGAAVVAMTHGGRRRQDELATVLSVLPTSSTLVAVVLA</sequence>
<evidence type="ECO:0000256" key="1">
    <source>
        <dbReference type="SAM" id="Phobius"/>
    </source>
</evidence>
<feature type="transmembrane region" description="Helical" evidence="1">
    <location>
        <begin position="21"/>
        <end position="39"/>
    </location>
</feature>
<proteinExistence type="predicted"/>
<dbReference type="RefSeq" id="WP_084176301.1">
    <property type="nucleotide sequence ID" value="NZ_AYXG01000214.1"/>
</dbReference>
<feature type="transmembrane region" description="Helical" evidence="1">
    <location>
        <begin position="168"/>
        <end position="188"/>
    </location>
</feature>
<evidence type="ECO:0008006" key="4">
    <source>
        <dbReference type="Google" id="ProtNLM"/>
    </source>
</evidence>
<dbReference type="STRING" id="909613.UO65_5498"/>
<accession>W7IFY5</accession>
<comment type="caution">
    <text evidence="2">The sequence shown here is derived from an EMBL/GenBank/DDBJ whole genome shotgun (WGS) entry which is preliminary data.</text>
</comment>
<keyword evidence="3" id="KW-1185">Reference proteome</keyword>
<reference evidence="2 3" key="1">
    <citation type="journal article" date="2014" name="Genome Announc.">
        <title>Draft Genome Sequence of the Antitrypanosomally Active Sponge-Associated Bacterium Actinokineospora sp. Strain EG49.</title>
        <authorList>
            <person name="Harjes J."/>
            <person name="Ryu T."/>
            <person name="Abdelmohsen U.R."/>
            <person name="Moitinho-Silva L."/>
            <person name="Horn H."/>
            <person name="Ravasi T."/>
            <person name="Hentschel U."/>
        </authorList>
    </citation>
    <scope>NUCLEOTIDE SEQUENCE [LARGE SCALE GENOMIC DNA]</scope>
    <source>
        <strain evidence="2 3">EG49</strain>
    </source>
</reference>
<gene>
    <name evidence="2" type="ORF">UO65_5498</name>
</gene>
<dbReference type="Proteomes" id="UP000019277">
    <property type="component" value="Unassembled WGS sequence"/>
</dbReference>
<protein>
    <recommendedName>
        <fullName evidence="4">Capsular polysaccharide biosynthesis protein</fullName>
    </recommendedName>
</protein>
<name>W7IFY5_9PSEU</name>
<keyword evidence="1" id="KW-1133">Transmembrane helix</keyword>
<keyword evidence="1" id="KW-0472">Membrane</keyword>
<keyword evidence="1" id="KW-0812">Transmembrane</keyword>
<organism evidence="2 3">
    <name type="scientific">Actinokineospora spheciospongiae</name>
    <dbReference type="NCBI Taxonomy" id="909613"/>
    <lineage>
        <taxon>Bacteria</taxon>
        <taxon>Bacillati</taxon>
        <taxon>Actinomycetota</taxon>
        <taxon>Actinomycetes</taxon>
        <taxon>Pseudonocardiales</taxon>
        <taxon>Pseudonocardiaceae</taxon>
        <taxon>Actinokineospora</taxon>
    </lineage>
</organism>
<dbReference type="AlphaFoldDB" id="W7IFY5"/>
<dbReference type="eggNOG" id="ENOG50340DE">
    <property type="taxonomic scope" value="Bacteria"/>
</dbReference>
<dbReference type="EMBL" id="AYXG01000214">
    <property type="protein sequence ID" value="EWC59218.1"/>
    <property type="molecule type" value="Genomic_DNA"/>
</dbReference>
<evidence type="ECO:0000313" key="2">
    <source>
        <dbReference type="EMBL" id="EWC59218.1"/>
    </source>
</evidence>